<dbReference type="Proteomes" id="UP000828390">
    <property type="component" value="Unassembled WGS sequence"/>
</dbReference>
<evidence type="ECO:0000313" key="1">
    <source>
        <dbReference type="EMBL" id="KAH3777681.1"/>
    </source>
</evidence>
<dbReference type="AlphaFoldDB" id="A0A9D4IJA6"/>
<proteinExistence type="predicted"/>
<sequence length="67" mass="7132">MAIKQHYNIVLYMSGKSSENGSYALCIRAVLSGATLSAKVMQAFVVPLADREAGAKLAAFGLRPICE</sequence>
<evidence type="ECO:0000313" key="2">
    <source>
        <dbReference type="Proteomes" id="UP000828390"/>
    </source>
</evidence>
<organism evidence="1 2">
    <name type="scientific">Dreissena polymorpha</name>
    <name type="common">Zebra mussel</name>
    <name type="synonym">Mytilus polymorpha</name>
    <dbReference type="NCBI Taxonomy" id="45954"/>
    <lineage>
        <taxon>Eukaryota</taxon>
        <taxon>Metazoa</taxon>
        <taxon>Spiralia</taxon>
        <taxon>Lophotrochozoa</taxon>
        <taxon>Mollusca</taxon>
        <taxon>Bivalvia</taxon>
        <taxon>Autobranchia</taxon>
        <taxon>Heteroconchia</taxon>
        <taxon>Euheterodonta</taxon>
        <taxon>Imparidentia</taxon>
        <taxon>Neoheterodontei</taxon>
        <taxon>Myida</taxon>
        <taxon>Dreissenoidea</taxon>
        <taxon>Dreissenidae</taxon>
        <taxon>Dreissena</taxon>
    </lineage>
</organism>
<comment type="caution">
    <text evidence="1">The sequence shown here is derived from an EMBL/GenBank/DDBJ whole genome shotgun (WGS) entry which is preliminary data.</text>
</comment>
<protein>
    <submittedName>
        <fullName evidence="1">Uncharacterized protein</fullName>
    </submittedName>
</protein>
<name>A0A9D4IJA6_DREPO</name>
<gene>
    <name evidence="1" type="ORF">DPMN_179129</name>
</gene>
<reference evidence="1" key="1">
    <citation type="journal article" date="2019" name="bioRxiv">
        <title>The Genome of the Zebra Mussel, Dreissena polymorpha: A Resource for Invasive Species Research.</title>
        <authorList>
            <person name="McCartney M.A."/>
            <person name="Auch B."/>
            <person name="Kono T."/>
            <person name="Mallez S."/>
            <person name="Zhang Y."/>
            <person name="Obille A."/>
            <person name="Becker A."/>
            <person name="Abrahante J.E."/>
            <person name="Garbe J."/>
            <person name="Badalamenti J.P."/>
            <person name="Herman A."/>
            <person name="Mangelson H."/>
            <person name="Liachko I."/>
            <person name="Sullivan S."/>
            <person name="Sone E.D."/>
            <person name="Koren S."/>
            <person name="Silverstein K.A.T."/>
            <person name="Beckman K.B."/>
            <person name="Gohl D.M."/>
        </authorList>
    </citation>
    <scope>NUCLEOTIDE SEQUENCE</scope>
    <source>
        <strain evidence="1">Duluth1</strain>
        <tissue evidence="1">Whole animal</tissue>
    </source>
</reference>
<keyword evidence="2" id="KW-1185">Reference proteome</keyword>
<dbReference type="EMBL" id="JAIWYP010000009">
    <property type="protein sequence ID" value="KAH3777681.1"/>
    <property type="molecule type" value="Genomic_DNA"/>
</dbReference>
<reference evidence="1" key="2">
    <citation type="submission" date="2020-11" db="EMBL/GenBank/DDBJ databases">
        <authorList>
            <person name="McCartney M.A."/>
            <person name="Auch B."/>
            <person name="Kono T."/>
            <person name="Mallez S."/>
            <person name="Becker A."/>
            <person name="Gohl D.M."/>
            <person name="Silverstein K.A.T."/>
            <person name="Koren S."/>
            <person name="Bechman K.B."/>
            <person name="Herman A."/>
            <person name="Abrahante J.E."/>
            <person name="Garbe J."/>
        </authorList>
    </citation>
    <scope>NUCLEOTIDE SEQUENCE</scope>
    <source>
        <strain evidence="1">Duluth1</strain>
        <tissue evidence="1">Whole animal</tissue>
    </source>
</reference>
<accession>A0A9D4IJA6</accession>